<keyword evidence="9" id="KW-1185">Reference proteome</keyword>
<keyword evidence="2" id="KW-0229">DNA integration</keyword>
<evidence type="ECO:0000256" key="4">
    <source>
        <dbReference type="ARBA" id="ARBA00023172"/>
    </source>
</evidence>
<gene>
    <name evidence="8" type="ORF">ACFSCZ_19805</name>
</gene>
<keyword evidence="4" id="KW-0233">DNA recombination</keyword>
<evidence type="ECO:0000256" key="3">
    <source>
        <dbReference type="ARBA" id="ARBA00023125"/>
    </source>
</evidence>
<protein>
    <submittedName>
        <fullName evidence="8">Tyrosine-type recombinase/integrase</fullName>
    </submittedName>
</protein>
<keyword evidence="3 5" id="KW-0238">DNA-binding</keyword>
<dbReference type="Gene3D" id="1.10.150.130">
    <property type="match status" value="1"/>
</dbReference>
<dbReference type="EMBL" id="JBHUEO010000121">
    <property type="protein sequence ID" value="MFD1708913.1"/>
    <property type="molecule type" value="Genomic_DNA"/>
</dbReference>
<evidence type="ECO:0000259" key="6">
    <source>
        <dbReference type="PROSITE" id="PS51898"/>
    </source>
</evidence>
<evidence type="ECO:0000259" key="7">
    <source>
        <dbReference type="PROSITE" id="PS51900"/>
    </source>
</evidence>
<dbReference type="PANTHER" id="PTHR30349">
    <property type="entry name" value="PHAGE INTEGRASE-RELATED"/>
    <property type="match status" value="1"/>
</dbReference>
<dbReference type="Pfam" id="PF00589">
    <property type="entry name" value="Phage_integrase"/>
    <property type="match status" value="1"/>
</dbReference>
<dbReference type="Gene3D" id="1.10.443.10">
    <property type="entry name" value="Intergrase catalytic core"/>
    <property type="match status" value="1"/>
</dbReference>
<dbReference type="CDD" id="cd01189">
    <property type="entry name" value="INT_ICEBs1_C_like"/>
    <property type="match status" value="1"/>
</dbReference>
<dbReference type="InterPro" id="IPR010998">
    <property type="entry name" value="Integrase_recombinase_N"/>
</dbReference>
<dbReference type="RefSeq" id="WP_380776796.1">
    <property type="nucleotide sequence ID" value="NZ_JBHUEO010000121.1"/>
</dbReference>
<feature type="domain" description="Tyr recombinase" evidence="6">
    <location>
        <begin position="177"/>
        <end position="388"/>
    </location>
</feature>
<dbReference type="InterPro" id="IPR013762">
    <property type="entry name" value="Integrase-like_cat_sf"/>
</dbReference>
<dbReference type="Pfam" id="PF14659">
    <property type="entry name" value="Phage_int_SAM_3"/>
    <property type="match status" value="1"/>
</dbReference>
<comment type="caution">
    <text evidence="8">The sequence shown here is derived from an EMBL/GenBank/DDBJ whole genome shotgun (WGS) entry which is preliminary data.</text>
</comment>
<comment type="similarity">
    <text evidence="1">Belongs to the 'phage' integrase family.</text>
</comment>
<dbReference type="PANTHER" id="PTHR30349:SF64">
    <property type="entry name" value="PROPHAGE INTEGRASE INTD-RELATED"/>
    <property type="match status" value="1"/>
</dbReference>
<proteinExistence type="inferred from homology"/>
<dbReference type="InterPro" id="IPR011010">
    <property type="entry name" value="DNA_brk_join_enz"/>
</dbReference>
<evidence type="ECO:0000313" key="9">
    <source>
        <dbReference type="Proteomes" id="UP001597301"/>
    </source>
</evidence>
<dbReference type="InterPro" id="IPR002104">
    <property type="entry name" value="Integrase_catalytic"/>
</dbReference>
<evidence type="ECO:0000256" key="2">
    <source>
        <dbReference type="ARBA" id="ARBA00022908"/>
    </source>
</evidence>
<dbReference type="PROSITE" id="PS51898">
    <property type="entry name" value="TYR_RECOMBINASE"/>
    <property type="match status" value="1"/>
</dbReference>
<dbReference type="SUPFAM" id="SSF56349">
    <property type="entry name" value="DNA breaking-rejoining enzymes"/>
    <property type="match status" value="1"/>
</dbReference>
<evidence type="ECO:0000256" key="1">
    <source>
        <dbReference type="ARBA" id="ARBA00008857"/>
    </source>
</evidence>
<dbReference type="InterPro" id="IPR050090">
    <property type="entry name" value="Tyrosine_recombinase_XerCD"/>
</dbReference>
<name>A0ABW4KRJ7_9BACI</name>
<reference evidence="9" key="1">
    <citation type="journal article" date="2019" name="Int. J. Syst. Evol. Microbiol.">
        <title>The Global Catalogue of Microorganisms (GCM) 10K type strain sequencing project: providing services to taxonomists for standard genome sequencing and annotation.</title>
        <authorList>
            <consortium name="The Broad Institute Genomics Platform"/>
            <consortium name="The Broad Institute Genome Sequencing Center for Infectious Disease"/>
            <person name="Wu L."/>
            <person name="Ma J."/>
        </authorList>
    </citation>
    <scope>NUCLEOTIDE SEQUENCE [LARGE SCALE GENOMIC DNA]</scope>
    <source>
        <strain evidence="9">CGMCC 1.12295</strain>
    </source>
</reference>
<evidence type="ECO:0000256" key="5">
    <source>
        <dbReference type="PROSITE-ProRule" id="PRU01248"/>
    </source>
</evidence>
<dbReference type="Proteomes" id="UP001597301">
    <property type="component" value="Unassembled WGS sequence"/>
</dbReference>
<sequence>MNMAGRIEQRGKNSWRLEVSLGYDENGKQIRKRKTVKVKNKTEARKMLAAFVTEIEAQEYIDPTKMKFGQFIEEWKSKYAEGKLSPGTLEMYEHLLNGHILPVFKNRQMNKVMPIHITDYLKSLETTRNDGKEGGLSSSYIQKHYNVLRSIFNFAKKNQLVKHNPVENAEKPIVRYKKYDVYTTDEVFQLIDLLKDEKQQYRLMVKIAINVGLRRGEILALQWDDIDFDTHEIHIHQTLSYTKEQGLFLGPPKNGKERIVVAPQFLIKELKDFHLFKKKERLQAAELWEGGEYFFVFSSNMGKPYFPSVPSTWWRRFLDRINGHLEKENKPPFKRIRFHDLRHTAATLLINQGEHPKIISERLGHSDIQMTMNTYGHFLKEANRGAANKLDNLFNPKVL</sequence>
<dbReference type="PROSITE" id="PS51900">
    <property type="entry name" value="CB"/>
    <property type="match status" value="1"/>
</dbReference>
<accession>A0ABW4KRJ7</accession>
<evidence type="ECO:0000313" key="8">
    <source>
        <dbReference type="EMBL" id="MFD1708913.1"/>
    </source>
</evidence>
<dbReference type="InterPro" id="IPR044068">
    <property type="entry name" value="CB"/>
</dbReference>
<dbReference type="InterPro" id="IPR004107">
    <property type="entry name" value="Integrase_SAM-like_N"/>
</dbReference>
<organism evidence="8 9">
    <name type="scientific">Siminovitchia sediminis</name>
    <dbReference type="NCBI Taxonomy" id="1274353"/>
    <lineage>
        <taxon>Bacteria</taxon>
        <taxon>Bacillati</taxon>
        <taxon>Bacillota</taxon>
        <taxon>Bacilli</taxon>
        <taxon>Bacillales</taxon>
        <taxon>Bacillaceae</taxon>
        <taxon>Siminovitchia</taxon>
    </lineage>
</organism>
<feature type="domain" description="Core-binding (CB)" evidence="7">
    <location>
        <begin position="66"/>
        <end position="156"/>
    </location>
</feature>